<keyword evidence="3" id="KW-0285">Flavoprotein</keyword>
<dbReference type="InterPro" id="IPR036250">
    <property type="entry name" value="AcylCo_DH-like_C"/>
</dbReference>
<evidence type="ECO:0000256" key="5">
    <source>
        <dbReference type="ARBA" id="ARBA00023002"/>
    </source>
</evidence>
<dbReference type="Proteomes" id="UP000019277">
    <property type="component" value="Unassembled WGS sequence"/>
</dbReference>
<evidence type="ECO:0000256" key="2">
    <source>
        <dbReference type="ARBA" id="ARBA00009347"/>
    </source>
</evidence>
<dbReference type="EMBL" id="AYXG01000048">
    <property type="protein sequence ID" value="EWC63361.1"/>
    <property type="molecule type" value="Genomic_DNA"/>
</dbReference>
<keyword evidence="9" id="KW-1185">Reference proteome</keyword>
<name>W7J342_9PSEU</name>
<evidence type="ECO:0000313" key="9">
    <source>
        <dbReference type="Proteomes" id="UP000019277"/>
    </source>
</evidence>
<comment type="caution">
    <text evidence="8">The sequence shown here is derived from an EMBL/GenBank/DDBJ whole genome shotgun (WGS) entry which is preliminary data.</text>
</comment>
<comment type="cofactor">
    <cofactor evidence="1">
        <name>FAD</name>
        <dbReference type="ChEBI" id="CHEBI:57692"/>
    </cofactor>
</comment>
<keyword evidence="4" id="KW-0274">FAD</keyword>
<evidence type="ECO:0000256" key="3">
    <source>
        <dbReference type="ARBA" id="ARBA00022630"/>
    </source>
</evidence>
<dbReference type="Gene3D" id="1.20.140.10">
    <property type="entry name" value="Butyryl-CoA Dehydrogenase, subunit A, domain 3"/>
    <property type="match status" value="1"/>
</dbReference>
<protein>
    <submittedName>
        <fullName evidence="8">Acyl-CoA dehydrogenase, short-chain specific</fullName>
        <ecNumber evidence="8">1.3.8.1</ecNumber>
    </submittedName>
</protein>
<proteinExistence type="inferred from homology"/>
<dbReference type="AlphaFoldDB" id="W7J342"/>
<dbReference type="SUPFAM" id="SSF56645">
    <property type="entry name" value="Acyl-CoA dehydrogenase NM domain-like"/>
    <property type="match status" value="1"/>
</dbReference>
<dbReference type="InterPro" id="IPR009100">
    <property type="entry name" value="AcylCoA_DH/oxidase_NM_dom_sf"/>
</dbReference>
<dbReference type="InterPro" id="IPR009075">
    <property type="entry name" value="AcylCo_DH/oxidase_C"/>
</dbReference>
<comment type="similarity">
    <text evidence="2">Belongs to the acyl-CoA dehydrogenase family.</text>
</comment>
<dbReference type="PATRIC" id="fig|909613.9.peg.1373"/>
<feature type="domain" description="Acyl-CoA dehydrogenase/oxidase C-terminal" evidence="6">
    <location>
        <begin position="226"/>
        <end position="369"/>
    </location>
</feature>
<accession>W7J342</accession>
<dbReference type="eggNOG" id="COG1960">
    <property type="taxonomic scope" value="Bacteria"/>
</dbReference>
<dbReference type="STRING" id="909613.UO65_1359"/>
<dbReference type="OrthoDB" id="8677713at2"/>
<dbReference type="Pfam" id="PF00441">
    <property type="entry name" value="Acyl-CoA_dh_1"/>
    <property type="match status" value="1"/>
</dbReference>
<dbReference type="Pfam" id="PF02771">
    <property type="entry name" value="Acyl-CoA_dh_N"/>
    <property type="match status" value="1"/>
</dbReference>
<evidence type="ECO:0000256" key="1">
    <source>
        <dbReference type="ARBA" id="ARBA00001974"/>
    </source>
</evidence>
<dbReference type="RefSeq" id="WP_035279768.1">
    <property type="nucleotide sequence ID" value="NZ_AYXG01000048.1"/>
</dbReference>
<dbReference type="InterPro" id="IPR037069">
    <property type="entry name" value="AcylCoA_DH/ox_N_sf"/>
</dbReference>
<dbReference type="InterPro" id="IPR013786">
    <property type="entry name" value="AcylCoA_DH/ox_N"/>
</dbReference>
<organism evidence="8 9">
    <name type="scientific">Actinokineospora spheciospongiae</name>
    <dbReference type="NCBI Taxonomy" id="909613"/>
    <lineage>
        <taxon>Bacteria</taxon>
        <taxon>Bacillati</taxon>
        <taxon>Actinomycetota</taxon>
        <taxon>Actinomycetes</taxon>
        <taxon>Pseudonocardiales</taxon>
        <taxon>Pseudonocardiaceae</taxon>
        <taxon>Actinokineospora</taxon>
    </lineage>
</organism>
<dbReference type="Gene3D" id="1.10.540.10">
    <property type="entry name" value="Acyl-CoA dehydrogenase/oxidase, N-terminal domain"/>
    <property type="match status" value="1"/>
</dbReference>
<dbReference type="EC" id="1.3.8.1" evidence="8"/>
<evidence type="ECO:0000256" key="4">
    <source>
        <dbReference type="ARBA" id="ARBA00022827"/>
    </source>
</evidence>
<evidence type="ECO:0000259" key="6">
    <source>
        <dbReference type="Pfam" id="PF00441"/>
    </source>
</evidence>
<dbReference type="GO" id="GO:0050660">
    <property type="term" value="F:flavin adenine dinucleotide binding"/>
    <property type="evidence" value="ECO:0007669"/>
    <property type="project" value="InterPro"/>
</dbReference>
<evidence type="ECO:0000313" key="8">
    <source>
        <dbReference type="EMBL" id="EWC63361.1"/>
    </source>
</evidence>
<sequence>MSPAPDRPEQDLLYSDVEEELRASVRALLAARADSARVLGRVEDEQPLDLDLWRALAVDLGATSLPIPEALGGQGAGLRETAVVAEELGRSVAPVPFLGSAVLATGALLHLLGQGAERGGPDAQAEAALTRLAEGAATAALVIPLSTYPGGPLPAVSADGDALTGTVRSVADAAVADLLVVLAGDVLFLVEAAAARVTPVVSLDLTRPVADVVLDATPGVRLSGSGEAAVRAAVLVGAGILASEQVGIAEWCLSTTVAYLKERYQFGRPVGSFQSLKHRLADLWQELVLARAAARAAADALATGAEDLEITVLVAQSLCAAVALHAAEEAVQLHGGIGMTWEHPVHLYLKRAKADEIALGTPGRHRAALAPLVGLTA</sequence>
<evidence type="ECO:0000259" key="7">
    <source>
        <dbReference type="Pfam" id="PF02771"/>
    </source>
</evidence>
<dbReference type="SUPFAM" id="SSF47203">
    <property type="entry name" value="Acyl-CoA dehydrogenase C-terminal domain-like"/>
    <property type="match status" value="1"/>
</dbReference>
<dbReference type="PANTHER" id="PTHR43884">
    <property type="entry name" value="ACYL-COA DEHYDROGENASE"/>
    <property type="match status" value="1"/>
</dbReference>
<dbReference type="GO" id="GO:0016937">
    <property type="term" value="F:short-chain fatty acyl-CoA dehydrogenase activity"/>
    <property type="evidence" value="ECO:0007669"/>
    <property type="project" value="UniProtKB-EC"/>
</dbReference>
<keyword evidence="5 8" id="KW-0560">Oxidoreductase</keyword>
<feature type="domain" description="Acyl-CoA dehydrogenase/oxidase N-terminal" evidence="7">
    <location>
        <begin position="16"/>
        <end position="135"/>
    </location>
</feature>
<reference evidence="8 9" key="1">
    <citation type="journal article" date="2014" name="Genome Announc.">
        <title>Draft Genome Sequence of the Antitrypanosomally Active Sponge-Associated Bacterium Actinokineospora sp. Strain EG49.</title>
        <authorList>
            <person name="Harjes J."/>
            <person name="Ryu T."/>
            <person name="Abdelmohsen U.R."/>
            <person name="Moitinho-Silva L."/>
            <person name="Horn H."/>
            <person name="Ravasi T."/>
            <person name="Hentschel U."/>
        </authorList>
    </citation>
    <scope>NUCLEOTIDE SEQUENCE [LARGE SCALE GENOMIC DNA]</scope>
    <source>
        <strain evidence="8 9">EG49</strain>
    </source>
</reference>
<gene>
    <name evidence="8" type="ORF">UO65_1359</name>
</gene>
<dbReference type="PANTHER" id="PTHR43884:SF20">
    <property type="entry name" value="ACYL-COA DEHYDROGENASE FADE28"/>
    <property type="match status" value="1"/>
</dbReference>